<gene>
    <name evidence="4" type="ORF">CYMTET_46402</name>
</gene>
<evidence type="ECO:0000313" key="5">
    <source>
        <dbReference type="Proteomes" id="UP001190700"/>
    </source>
</evidence>
<dbReference type="Pfam" id="PF00085">
    <property type="entry name" value="Thioredoxin"/>
    <property type="match status" value="1"/>
</dbReference>
<dbReference type="PANTHER" id="PTHR43601:SF32">
    <property type="entry name" value="THIOREDOXIN-LIKE 2-2, CHLOROPLASTIC"/>
    <property type="match status" value="1"/>
</dbReference>
<dbReference type="Proteomes" id="UP001190700">
    <property type="component" value="Unassembled WGS sequence"/>
</dbReference>
<dbReference type="SUPFAM" id="SSF52833">
    <property type="entry name" value="Thioredoxin-like"/>
    <property type="match status" value="1"/>
</dbReference>
<dbReference type="PANTHER" id="PTHR43601">
    <property type="entry name" value="THIOREDOXIN, MITOCHONDRIAL"/>
    <property type="match status" value="1"/>
</dbReference>
<dbReference type="InterPro" id="IPR036249">
    <property type="entry name" value="Thioredoxin-like_sf"/>
</dbReference>
<dbReference type="EMBL" id="LGRX02032470">
    <property type="protein sequence ID" value="KAK3243976.1"/>
    <property type="molecule type" value="Genomic_DNA"/>
</dbReference>
<reference evidence="4 5" key="1">
    <citation type="journal article" date="2015" name="Genome Biol. Evol.">
        <title>Comparative Genomics of a Bacterivorous Green Alga Reveals Evolutionary Causalities and Consequences of Phago-Mixotrophic Mode of Nutrition.</title>
        <authorList>
            <person name="Burns J.A."/>
            <person name="Paasch A."/>
            <person name="Narechania A."/>
            <person name="Kim E."/>
        </authorList>
    </citation>
    <scope>NUCLEOTIDE SEQUENCE [LARGE SCALE GENOMIC DNA]</scope>
    <source>
        <strain evidence="4 5">PLY_AMNH</strain>
    </source>
</reference>
<sequence>MVAETGDSDKQHVEWWEKDAPQNVHDAQNSDELLEALQEAEEKDQLVVLEFWQKSCLACRALYPKLLQIAAKYPEEVSLIKVEYDKHEYVCKRLGVDRLPFFHFYRAADGQVESFPATLMKVAKLRAAIEKHIQPRCSLTCPYPKSINHAPMLHQLMAEKESST</sequence>
<dbReference type="InterPro" id="IPR013766">
    <property type="entry name" value="Thioredoxin_domain"/>
</dbReference>
<dbReference type="CDD" id="cd02947">
    <property type="entry name" value="TRX_family"/>
    <property type="match status" value="1"/>
</dbReference>
<dbReference type="AlphaFoldDB" id="A0AAE0BW81"/>
<dbReference type="PROSITE" id="PS51352">
    <property type="entry name" value="THIOREDOXIN_2"/>
    <property type="match status" value="1"/>
</dbReference>
<evidence type="ECO:0000256" key="2">
    <source>
        <dbReference type="SAM" id="MobiDB-lite"/>
    </source>
</evidence>
<name>A0AAE0BW81_9CHLO</name>
<dbReference type="Gene3D" id="3.40.30.10">
    <property type="entry name" value="Glutaredoxin"/>
    <property type="match status" value="1"/>
</dbReference>
<feature type="region of interest" description="Disordered" evidence="2">
    <location>
        <begin position="1"/>
        <end position="21"/>
    </location>
</feature>
<evidence type="ECO:0000259" key="3">
    <source>
        <dbReference type="PROSITE" id="PS51352"/>
    </source>
</evidence>
<evidence type="ECO:0000313" key="4">
    <source>
        <dbReference type="EMBL" id="KAK3243976.1"/>
    </source>
</evidence>
<evidence type="ECO:0000256" key="1">
    <source>
        <dbReference type="ARBA" id="ARBA00008987"/>
    </source>
</evidence>
<comment type="caution">
    <text evidence="4">The sequence shown here is derived from an EMBL/GenBank/DDBJ whole genome shotgun (WGS) entry which is preliminary data.</text>
</comment>
<feature type="compositionally biased region" description="Basic and acidic residues" evidence="2">
    <location>
        <begin position="7"/>
        <end position="20"/>
    </location>
</feature>
<comment type="similarity">
    <text evidence="1">Belongs to the thioredoxin family.</text>
</comment>
<protein>
    <recommendedName>
        <fullName evidence="3">Thioredoxin domain-containing protein</fullName>
    </recommendedName>
</protein>
<accession>A0AAE0BW81</accession>
<dbReference type="GO" id="GO:0045454">
    <property type="term" value="P:cell redox homeostasis"/>
    <property type="evidence" value="ECO:0007669"/>
    <property type="project" value="TreeGrafter"/>
</dbReference>
<organism evidence="4 5">
    <name type="scientific">Cymbomonas tetramitiformis</name>
    <dbReference type="NCBI Taxonomy" id="36881"/>
    <lineage>
        <taxon>Eukaryota</taxon>
        <taxon>Viridiplantae</taxon>
        <taxon>Chlorophyta</taxon>
        <taxon>Pyramimonadophyceae</taxon>
        <taxon>Pyramimonadales</taxon>
        <taxon>Pyramimonadaceae</taxon>
        <taxon>Cymbomonas</taxon>
    </lineage>
</organism>
<proteinExistence type="inferred from homology"/>
<feature type="domain" description="Thioredoxin" evidence="3">
    <location>
        <begin position="1"/>
        <end position="134"/>
    </location>
</feature>
<keyword evidence="5" id="KW-1185">Reference proteome</keyword>